<keyword evidence="4" id="KW-0255">Endonuclease</keyword>
<dbReference type="Gene3D" id="3.30.2310.20">
    <property type="entry name" value="RelE-like"/>
    <property type="match status" value="1"/>
</dbReference>
<dbReference type="SUPFAM" id="SSF143011">
    <property type="entry name" value="RelE-like"/>
    <property type="match status" value="1"/>
</dbReference>
<dbReference type="EMBL" id="PDKJ01000003">
    <property type="protein sequence ID" value="RXJ69334.1"/>
    <property type="molecule type" value="Genomic_DNA"/>
</dbReference>
<dbReference type="InterPro" id="IPR007712">
    <property type="entry name" value="RelE/ParE_toxin"/>
</dbReference>
<dbReference type="NCBIfam" id="TIGR02385">
    <property type="entry name" value="RelE_StbE"/>
    <property type="match status" value="1"/>
</dbReference>
<evidence type="ECO:0000313" key="8">
    <source>
        <dbReference type="Proteomes" id="UP000290172"/>
    </source>
</evidence>
<dbReference type="GO" id="GO:0006401">
    <property type="term" value="P:RNA catabolic process"/>
    <property type="evidence" value="ECO:0007669"/>
    <property type="project" value="InterPro"/>
</dbReference>
<dbReference type="GO" id="GO:0016787">
    <property type="term" value="F:hydrolase activity"/>
    <property type="evidence" value="ECO:0007669"/>
    <property type="project" value="UniProtKB-KW"/>
</dbReference>
<dbReference type="GO" id="GO:0004519">
    <property type="term" value="F:endonuclease activity"/>
    <property type="evidence" value="ECO:0007669"/>
    <property type="project" value="UniProtKB-KW"/>
</dbReference>
<organism evidence="7 8">
    <name type="scientific">Halarcobacter ebronensis</name>
    <dbReference type="NCBI Taxonomy" id="1462615"/>
    <lineage>
        <taxon>Bacteria</taxon>
        <taxon>Pseudomonadati</taxon>
        <taxon>Campylobacterota</taxon>
        <taxon>Epsilonproteobacteria</taxon>
        <taxon>Campylobacterales</taxon>
        <taxon>Arcobacteraceae</taxon>
        <taxon>Halarcobacter</taxon>
    </lineage>
</organism>
<dbReference type="Proteomes" id="UP000290172">
    <property type="component" value="Unassembled WGS sequence"/>
</dbReference>
<dbReference type="AlphaFoldDB" id="A0A4Q0YHU9"/>
<keyword evidence="3" id="KW-0540">Nuclease</keyword>
<sequence>MVEYKILYSKLALKDAKKLTSANLDKKAKELIEIIKKDPFQNPPPYEKLVGNLNGSYSKRINIQHRLVYEVREADKVIRISRMESHYGE</sequence>
<name>A0A4Q0YHU9_9BACT</name>
<dbReference type="RefSeq" id="WP_128979624.1">
    <property type="nucleotide sequence ID" value="NZ_PDKJ01000003.1"/>
</dbReference>
<proteinExistence type="inferred from homology"/>
<dbReference type="PANTHER" id="PTHR38039:SF1">
    <property type="entry name" value="TOXIN YOEB"/>
    <property type="match status" value="1"/>
</dbReference>
<comment type="similarity">
    <text evidence="1">Belongs to the YoeB family.</text>
</comment>
<evidence type="ECO:0000256" key="6">
    <source>
        <dbReference type="ARBA" id="ARBA00030388"/>
    </source>
</evidence>
<dbReference type="PANTHER" id="PTHR38039">
    <property type="entry name" value="TOXIN YOEB"/>
    <property type="match status" value="1"/>
</dbReference>
<reference evidence="7 8" key="1">
    <citation type="submission" date="2017-10" db="EMBL/GenBank/DDBJ databases">
        <title>Genomics of the genus Arcobacter.</title>
        <authorList>
            <person name="Perez-Cataluna A."/>
            <person name="Figueras M.J."/>
        </authorList>
    </citation>
    <scope>NUCLEOTIDE SEQUENCE [LARGE SCALE GENOMIC DNA]</scope>
    <source>
        <strain evidence="7 8">CECT 8993</strain>
    </source>
</reference>
<dbReference type="NCBIfam" id="TIGR02116">
    <property type="entry name" value="toxin_Txe_YoeB"/>
    <property type="match status" value="1"/>
</dbReference>
<evidence type="ECO:0000313" key="7">
    <source>
        <dbReference type="EMBL" id="RXJ69334.1"/>
    </source>
</evidence>
<accession>A0A4Q0YHU9</accession>
<dbReference type="GO" id="GO:0045892">
    <property type="term" value="P:negative regulation of DNA-templated transcription"/>
    <property type="evidence" value="ECO:0007669"/>
    <property type="project" value="TreeGrafter"/>
</dbReference>
<protein>
    <recommendedName>
        <fullName evidence="6">Putative mRNA interferase YoeB</fullName>
    </recommendedName>
</protein>
<keyword evidence="5" id="KW-0378">Hydrolase</keyword>
<dbReference type="Pfam" id="PF06769">
    <property type="entry name" value="YoeB_toxin"/>
    <property type="match status" value="1"/>
</dbReference>
<evidence type="ECO:0000256" key="4">
    <source>
        <dbReference type="ARBA" id="ARBA00022759"/>
    </source>
</evidence>
<keyword evidence="2" id="KW-1277">Toxin-antitoxin system</keyword>
<dbReference type="InterPro" id="IPR035093">
    <property type="entry name" value="RelE/ParE_toxin_dom_sf"/>
</dbReference>
<evidence type="ECO:0000256" key="1">
    <source>
        <dbReference type="ARBA" id="ARBA00008172"/>
    </source>
</evidence>
<evidence type="ECO:0000256" key="3">
    <source>
        <dbReference type="ARBA" id="ARBA00022722"/>
    </source>
</evidence>
<comment type="caution">
    <text evidence="7">The sequence shown here is derived from an EMBL/GenBank/DDBJ whole genome shotgun (WGS) entry which is preliminary data.</text>
</comment>
<evidence type="ECO:0000256" key="5">
    <source>
        <dbReference type="ARBA" id="ARBA00022801"/>
    </source>
</evidence>
<evidence type="ECO:0000256" key="2">
    <source>
        <dbReference type="ARBA" id="ARBA00022649"/>
    </source>
</evidence>
<dbReference type="InterPro" id="IPR009614">
    <property type="entry name" value="YoeB_toxin"/>
</dbReference>
<gene>
    <name evidence="7" type="ORF">CRV08_04825</name>
</gene>